<dbReference type="InterPro" id="IPR009053">
    <property type="entry name" value="Prefoldin"/>
</dbReference>
<dbReference type="FunCoup" id="C5DKF5">
    <property type="interactions" value="112"/>
</dbReference>
<organism evidence="3 4">
    <name type="scientific">Lachancea thermotolerans (strain ATCC 56472 / CBS 6340 / NRRL Y-8284)</name>
    <name type="common">Yeast</name>
    <name type="synonym">Kluyveromyces thermotolerans</name>
    <dbReference type="NCBI Taxonomy" id="559295"/>
    <lineage>
        <taxon>Eukaryota</taxon>
        <taxon>Fungi</taxon>
        <taxon>Dikarya</taxon>
        <taxon>Ascomycota</taxon>
        <taxon>Saccharomycotina</taxon>
        <taxon>Saccharomycetes</taxon>
        <taxon>Saccharomycetales</taxon>
        <taxon>Saccharomycetaceae</taxon>
        <taxon>Lachancea</taxon>
    </lineage>
</organism>
<dbReference type="eggNOG" id="ENOG502S3UF">
    <property type="taxonomic scope" value="Eukaryota"/>
</dbReference>
<dbReference type="GO" id="GO:0016272">
    <property type="term" value="C:prefoldin complex"/>
    <property type="evidence" value="ECO:0007669"/>
    <property type="project" value="InterPro"/>
</dbReference>
<dbReference type="PANTHER" id="PTHR20903">
    <property type="entry name" value="PREFOLDIN SUBUNIT 1-RELATED"/>
    <property type="match status" value="1"/>
</dbReference>
<reference evidence="3 4" key="1">
    <citation type="journal article" date="2009" name="Genome Res.">
        <title>Comparative genomics of protoploid Saccharomycetaceae.</title>
        <authorList>
            <consortium name="The Genolevures Consortium"/>
            <person name="Souciet J.-L."/>
            <person name="Dujon B."/>
            <person name="Gaillardin C."/>
            <person name="Johnston M."/>
            <person name="Baret P.V."/>
            <person name="Cliften P."/>
            <person name="Sherman D.J."/>
            <person name="Weissenbach J."/>
            <person name="Westhof E."/>
            <person name="Wincker P."/>
            <person name="Jubin C."/>
            <person name="Poulain J."/>
            <person name="Barbe V."/>
            <person name="Segurens B."/>
            <person name="Artiguenave F."/>
            <person name="Anthouard V."/>
            <person name="Vacherie B."/>
            <person name="Val M.-E."/>
            <person name="Fulton R.S."/>
            <person name="Minx P."/>
            <person name="Wilson R."/>
            <person name="Durrens P."/>
            <person name="Jean G."/>
            <person name="Marck C."/>
            <person name="Martin T."/>
            <person name="Nikolski M."/>
            <person name="Rolland T."/>
            <person name="Seret M.-L."/>
            <person name="Casaregola S."/>
            <person name="Despons L."/>
            <person name="Fairhead C."/>
            <person name="Fischer G."/>
            <person name="Lafontaine I."/>
            <person name="Leh V."/>
            <person name="Lemaire M."/>
            <person name="de Montigny J."/>
            <person name="Neuveglise C."/>
            <person name="Thierry A."/>
            <person name="Blanc-Lenfle I."/>
            <person name="Bleykasten C."/>
            <person name="Diffels J."/>
            <person name="Fritsch E."/>
            <person name="Frangeul L."/>
            <person name="Goeffon A."/>
            <person name="Jauniaux N."/>
            <person name="Kachouri-Lafond R."/>
            <person name="Payen C."/>
            <person name="Potier S."/>
            <person name="Pribylova L."/>
            <person name="Ozanne C."/>
            <person name="Richard G.-F."/>
            <person name="Sacerdot C."/>
            <person name="Straub M.-L."/>
            <person name="Talla E."/>
        </authorList>
    </citation>
    <scope>NUCLEOTIDE SEQUENCE [LARGE SCALE GENOMIC DNA]</scope>
    <source>
        <strain evidence="4">ATCC 56472 / CBS 6340 / NRRL Y-8284</strain>
    </source>
</reference>
<dbReference type="Pfam" id="PF01920">
    <property type="entry name" value="Prefoldin_2"/>
    <property type="match status" value="1"/>
</dbReference>
<keyword evidence="2" id="KW-0143">Chaperone</keyword>
<dbReference type="InParanoid" id="C5DKF5"/>
<dbReference type="OMA" id="WRSCGKM"/>
<dbReference type="Gene3D" id="1.10.287.370">
    <property type="match status" value="1"/>
</dbReference>
<dbReference type="STRING" id="559295.C5DKF5"/>
<evidence type="ECO:0000256" key="1">
    <source>
        <dbReference type="ARBA" id="ARBA00008045"/>
    </source>
</evidence>
<proteinExistence type="inferred from homology"/>
<dbReference type="HOGENOM" id="CLU_122140_1_1_1"/>
<gene>
    <name evidence="3" type="ordered locus">KLTH0F04268g</name>
</gene>
<dbReference type="EMBL" id="CU928170">
    <property type="protein sequence ID" value="CAR23956.1"/>
    <property type="molecule type" value="Genomic_DNA"/>
</dbReference>
<evidence type="ECO:0000256" key="2">
    <source>
        <dbReference type="ARBA" id="ARBA00023186"/>
    </source>
</evidence>
<name>C5DKF5_LACTC</name>
<dbReference type="Proteomes" id="UP000002036">
    <property type="component" value="Chromosome F"/>
</dbReference>
<evidence type="ECO:0000313" key="4">
    <source>
        <dbReference type="Proteomes" id="UP000002036"/>
    </source>
</evidence>
<keyword evidence="4" id="KW-1185">Reference proteome</keyword>
<sequence>MNVNYDIQHWLDNTIKRSSAPRAPRMSQNIVQEMAAALRSSKAQLEVVNMQLAQLDRQKKLAQLTTKELESYPVKKVWRSCGKAFVLQDRTKYTADLESDEKLVEEQAKALKIKQNYLQTTVENTVESMRRVIQQT</sequence>
<protein>
    <submittedName>
        <fullName evidence="3">KLTH0F04268p</fullName>
    </submittedName>
</protein>
<dbReference type="GO" id="GO:0051082">
    <property type="term" value="F:unfolded protein binding"/>
    <property type="evidence" value="ECO:0007669"/>
    <property type="project" value="InterPro"/>
</dbReference>
<dbReference type="GO" id="GO:0044183">
    <property type="term" value="F:protein folding chaperone"/>
    <property type="evidence" value="ECO:0007669"/>
    <property type="project" value="TreeGrafter"/>
</dbReference>
<comment type="similarity">
    <text evidence="1">Belongs to the prefoldin subunit beta family.</text>
</comment>
<dbReference type="PANTHER" id="PTHR20903:SF0">
    <property type="entry name" value="PREFOLDIN SUBUNIT 1"/>
    <property type="match status" value="1"/>
</dbReference>
<dbReference type="RefSeq" id="XP_002554393.1">
    <property type="nucleotide sequence ID" value="XM_002554347.1"/>
</dbReference>
<dbReference type="InterPro" id="IPR002777">
    <property type="entry name" value="PFD_beta-like"/>
</dbReference>
<dbReference type="GeneID" id="8292588"/>
<dbReference type="OrthoDB" id="2015447at2759"/>
<dbReference type="GO" id="GO:0005737">
    <property type="term" value="C:cytoplasm"/>
    <property type="evidence" value="ECO:0007669"/>
    <property type="project" value="TreeGrafter"/>
</dbReference>
<dbReference type="AlphaFoldDB" id="C5DKF5"/>
<accession>C5DKF5</accession>
<evidence type="ECO:0000313" key="3">
    <source>
        <dbReference type="EMBL" id="CAR23956.1"/>
    </source>
</evidence>
<dbReference type="SUPFAM" id="SSF46579">
    <property type="entry name" value="Prefoldin"/>
    <property type="match status" value="1"/>
</dbReference>
<dbReference type="KEGG" id="lth:KLTH0F04268g"/>